<evidence type="ECO:0000256" key="2">
    <source>
        <dbReference type="SAM" id="SignalP"/>
    </source>
</evidence>
<accession>A0A438J4F4</accession>
<dbReference type="GO" id="GO:0006995">
    <property type="term" value="P:cellular response to nitrogen starvation"/>
    <property type="evidence" value="ECO:0007669"/>
    <property type="project" value="InterPro"/>
</dbReference>
<gene>
    <name evidence="3" type="ORF">CK203_021709</name>
</gene>
<comment type="caution">
    <text evidence="3">The sequence shown here is derived from an EMBL/GenBank/DDBJ whole genome shotgun (WGS) entry which is preliminary data.</text>
</comment>
<feature type="signal peptide" evidence="2">
    <location>
        <begin position="1"/>
        <end position="25"/>
    </location>
</feature>
<dbReference type="InterPro" id="IPR038930">
    <property type="entry name" value="CEP13/CEP14"/>
</dbReference>
<dbReference type="PANTHER" id="PTHR37180">
    <property type="entry name" value="PRECURSOR OF CEP14"/>
    <property type="match status" value="1"/>
</dbReference>
<sequence>MAKSSSSVPLIFILVLVLSISALDARKLLSMEKKGGVSSTEESLILPSLPKGSTPPSSPSDKGYAMVNINGRLFSIHLPSIKDRMLGESVPSPGIGH</sequence>
<reference evidence="3 4" key="1">
    <citation type="journal article" date="2018" name="PLoS Genet.">
        <title>Population sequencing reveals clonal diversity and ancestral inbreeding in the grapevine cultivar Chardonnay.</title>
        <authorList>
            <person name="Roach M.J."/>
            <person name="Johnson D.L."/>
            <person name="Bohlmann J."/>
            <person name="van Vuuren H.J."/>
            <person name="Jones S.J."/>
            <person name="Pretorius I.S."/>
            <person name="Schmidt S.A."/>
            <person name="Borneman A.R."/>
        </authorList>
    </citation>
    <scope>NUCLEOTIDE SEQUENCE [LARGE SCALE GENOMIC DNA]</scope>
    <source>
        <strain evidence="4">cv. Chardonnay</strain>
        <tissue evidence="3">Leaf</tissue>
    </source>
</reference>
<name>A0A438J4F4_VITVI</name>
<keyword evidence="2" id="KW-0732">Signal</keyword>
<evidence type="ECO:0000256" key="1">
    <source>
        <dbReference type="SAM" id="MobiDB-lite"/>
    </source>
</evidence>
<dbReference type="EMBL" id="QGNW01000063">
    <property type="protein sequence ID" value="RVX03847.1"/>
    <property type="molecule type" value="Genomic_DNA"/>
</dbReference>
<dbReference type="GO" id="GO:0006970">
    <property type="term" value="P:response to osmotic stress"/>
    <property type="evidence" value="ECO:0007669"/>
    <property type="project" value="InterPro"/>
</dbReference>
<feature type="chain" id="PRO_5019245157" evidence="2">
    <location>
        <begin position="26"/>
        <end position="97"/>
    </location>
</feature>
<proteinExistence type="predicted"/>
<dbReference type="AlphaFoldDB" id="A0A438J4F4"/>
<evidence type="ECO:0000313" key="4">
    <source>
        <dbReference type="Proteomes" id="UP000288805"/>
    </source>
</evidence>
<dbReference type="PANTHER" id="PTHR37180:SF2">
    <property type="entry name" value="PRECURSOR OF CEP14"/>
    <property type="match status" value="1"/>
</dbReference>
<feature type="region of interest" description="Disordered" evidence="1">
    <location>
        <begin position="33"/>
        <end position="62"/>
    </location>
</feature>
<dbReference type="Proteomes" id="UP000288805">
    <property type="component" value="Unassembled WGS sequence"/>
</dbReference>
<organism evidence="3 4">
    <name type="scientific">Vitis vinifera</name>
    <name type="common">Grape</name>
    <dbReference type="NCBI Taxonomy" id="29760"/>
    <lineage>
        <taxon>Eukaryota</taxon>
        <taxon>Viridiplantae</taxon>
        <taxon>Streptophyta</taxon>
        <taxon>Embryophyta</taxon>
        <taxon>Tracheophyta</taxon>
        <taxon>Spermatophyta</taxon>
        <taxon>Magnoliopsida</taxon>
        <taxon>eudicotyledons</taxon>
        <taxon>Gunneridae</taxon>
        <taxon>Pentapetalae</taxon>
        <taxon>rosids</taxon>
        <taxon>Vitales</taxon>
        <taxon>Vitaceae</taxon>
        <taxon>Viteae</taxon>
        <taxon>Vitis</taxon>
    </lineage>
</organism>
<protein>
    <submittedName>
        <fullName evidence="3">Uncharacterized protein</fullName>
    </submittedName>
</protein>
<evidence type="ECO:0000313" key="3">
    <source>
        <dbReference type="EMBL" id="RVX03847.1"/>
    </source>
</evidence>